<organism evidence="2 3">
    <name type="scientific">Schinkia azotoformans MEV2011</name>
    <dbReference type="NCBI Taxonomy" id="1348973"/>
    <lineage>
        <taxon>Bacteria</taxon>
        <taxon>Bacillati</taxon>
        <taxon>Bacillota</taxon>
        <taxon>Bacilli</taxon>
        <taxon>Bacillales</taxon>
        <taxon>Bacillaceae</taxon>
        <taxon>Calidifontibacillus/Schinkia group</taxon>
        <taxon>Schinkia</taxon>
    </lineage>
</organism>
<comment type="caution">
    <text evidence="2">The sequence shown here is derived from an EMBL/GenBank/DDBJ whole genome shotgun (WGS) entry which is preliminary data.</text>
</comment>
<keyword evidence="1" id="KW-1133">Transmembrane helix</keyword>
<proteinExistence type="predicted"/>
<accession>A0A072NIR5</accession>
<feature type="transmembrane region" description="Helical" evidence="1">
    <location>
        <begin position="7"/>
        <end position="25"/>
    </location>
</feature>
<name>A0A072NIR5_SCHAZ</name>
<dbReference type="RefSeq" id="WP_202594811.1">
    <property type="nucleotide sequence ID" value="NZ_JJRY01000018.1"/>
</dbReference>
<evidence type="ECO:0000256" key="1">
    <source>
        <dbReference type="SAM" id="Phobius"/>
    </source>
</evidence>
<reference evidence="2 3" key="1">
    <citation type="submission" date="2014-04" db="EMBL/GenBank/DDBJ databases">
        <title>Draft genome sequence of Bacillus azotoformans MEV2011, a (co-) denitrifying strain unable to grow in the presence of oxygen.</title>
        <authorList>
            <person name="Nielsen M."/>
            <person name="Schreiber L."/>
            <person name="Finster K."/>
            <person name="Schramm A."/>
        </authorList>
    </citation>
    <scope>NUCLEOTIDE SEQUENCE [LARGE SCALE GENOMIC DNA]</scope>
    <source>
        <strain evidence="2 3">MEV2011</strain>
    </source>
</reference>
<keyword evidence="1" id="KW-0812">Transmembrane</keyword>
<dbReference type="EMBL" id="JJRY01000018">
    <property type="protein sequence ID" value="KEF37112.1"/>
    <property type="molecule type" value="Genomic_DNA"/>
</dbReference>
<gene>
    <name evidence="2" type="ORF">M670_03705</name>
</gene>
<keyword evidence="1" id="KW-0472">Membrane</keyword>
<feature type="transmembrane region" description="Helical" evidence="1">
    <location>
        <begin position="31"/>
        <end position="49"/>
    </location>
</feature>
<evidence type="ECO:0000313" key="2">
    <source>
        <dbReference type="EMBL" id="KEF37112.1"/>
    </source>
</evidence>
<protein>
    <submittedName>
        <fullName evidence="2">Uncharacterized protein</fullName>
    </submittedName>
</protein>
<dbReference type="AlphaFoldDB" id="A0A072NIR5"/>
<dbReference type="Proteomes" id="UP000027936">
    <property type="component" value="Unassembled WGS sequence"/>
</dbReference>
<evidence type="ECO:0000313" key="3">
    <source>
        <dbReference type="Proteomes" id="UP000027936"/>
    </source>
</evidence>
<sequence length="52" mass="5898">MSDDKWIAYLILGIIAYTIVLIYLLEQEPILANQINNSVIIGLLLTILIKIK</sequence>